<organism evidence="3 4">
    <name type="scientific">Schizothecium vesticola</name>
    <dbReference type="NCBI Taxonomy" id="314040"/>
    <lineage>
        <taxon>Eukaryota</taxon>
        <taxon>Fungi</taxon>
        <taxon>Dikarya</taxon>
        <taxon>Ascomycota</taxon>
        <taxon>Pezizomycotina</taxon>
        <taxon>Sordariomycetes</taxon>
        <taxon>Sordariomycetidae</taxon>
        <taxon>Sordariales</taxon>
        <taxon>Schizotheciaceae</taxon>
        <taxon>Schizothecium</taxon>
    </lineage>
</organism>
<protein>
    <recommendedName>
        <fullName evidence="2">Protein kinase domain-containing protein</fullName>
    </recommendedName>
</protein>
<dbReference type="InterPro" id="IPR008271">
    <property type="entry name" value="Ser/Thr_kinase_AS"/>
</dbReference>
<dbReference type="InterPro" id="IPR000719">
    <property type="entry name" value="Prot_kinase_dom"/>
</dbReference>
<dbReference type="SMART" id="SM00248">
    <property type="entry name" value="ANK"/>
    <property type="match status" value="6"/>
</dbReference>
<dbReference type="InterPro" id="IPR001245">
    <property type="entry name" value="Ser-Thr/Tyr_kinase_cat_dom"/>
</dbReference>
<dbReference type="SMART" id="SM00220">
    <property type="entry name" value="S_TKc"/>
    <property type="match status" value="1"/>
</dbReference>
<comment type="caution">
    <text evidence="3">The sequence shown here is derived from an EMBL/GenBank/DDBJ whole genome shotgun (WGS) entry which is preliminary data.</text>
</comment>
<dbReference type="PROSITE" id="PS50011">
    <property type="entry name" value="PROTEIN_KINASE_DOM"/>
    <property type="match status" value="1"/>
</dbReference>
<dbReference type="PROSITE" id="PS00108">
    <property type="entry name" value="PROTEIN_KINASE_ST"/>
    <property type="match status" value="1"/>
</dbReference>
<dbReference type="SUPFAM" id="SSF48403">
    <property type="entry name" value="Ankyrin repeat"/>
    <property type="match status" value="2"/>
</dbReference>
<name>A0AA40EQA2_9PEZI</name>
<dbReference type="InterPro" id="IPR002110">
    <property type="entry name" value="Ankyrin_rpt"/>
</dbReference>
<sequence length="1327" mass="145822">MPVFPKEAFLTKAVSGAEQLVDGAKVDLPKGSVISAPLDDPFGTLPSGGASEDASGTPPQVPVPEPSSTARTASTFSINHPLDIGSTGRITATACPTTTITVRLASQQGQGRPFGAVLAEMFLILSVVSQGNDILRLDAVSNLHTYPILGYGMSFIARLVPESDLGVSLPPGLRDTKHVVYKSMRLARQEPEKTPTDARGSRHWAAKLEEFLRELRIMVHEPLRNHENIVRLLGIGWETNRLAGDNGQHTSIFHWPFLVQEFASLGSLADMLDQVLVEPDIRISLCADVGRGLQALHACDVVHGDLKLENVLVFRHPERKYVAKLGDFGSVLLDLDQQSPTTTLIHRTVPWDAPESDQRMAWPDLKLTDVYSFGFLVWRTVAYGNSPFHGVMGEIHLDALDTIQEAKKADLLSIVAESSFSGFMTDQSMISRLTRALECALVLDPRTRSLTSCLERLSSTPSNVRIAPPLVPLRATDIPMDQGLGIYAYNQKSNQRLHYQYLHSLESHCIYAQSLENDEITATSDLLLCHSPATLSNHYLSSHVSGHQFDAIHKLTTLNLTMLWTAVSAGAQSTSSVESLIPIMEAFGAHDVGINDGLLWVVAAQAVYMGSEFMFRDLMEMEDVPGREKFLEDFRTYMCRGAGFRLTMSEEILRPPFHQFPEFLGKPYYATTADQIAKTPAGVIDAAYLLRAAAGWGSLDAVIFLADTMVARVDSQDGFGETALLKACRAGHVDIVEWLVKEGGASAGIGTTKNVTPLHWINSFPLDRVQSLARLLCSAGGDPNAIMTEDMNGIEGRHWFFKGPPLMRAVASNNIPAVEALLAIGADPLVPRQHSNCETPLVFAARRCLLDVLKVLLRNLTAKFPGKTEIEIARGHGAPSRSSTPNLLQHILAAGPLYLAKIHKKSYLSAQISTLDYLWNLESDPIKRQFHPITTAGRIPIEVAVNEGGSLPLTKHILHACPQTGHTRTLVATIGLQASIPTGRFAIFDFLLSAGAQPLHPVLSPSQYQTYLTSGPWLDSQATHQRKTTSLHLCARAGYLGSSMTQVMLKALLPAEHFARPTAPSQSRAQNHTVDCCCVRAPLDHPVIDVRNELDETPFFVAVKAEEYELAWTLHEAGANKNVIVGDPEMLIMGRRVSGLGRYLVEHVLEWNNAYKALHFLIRDCWGCLRTTDARGGELMEKVVRLTVRWPFEEASGLVRYVQERVYPGRRWEREVLEAVRSLNVAAVDVLVGVRMLGSGSVEARAFSEQLRRVCAKAVERTAVLHGMGVDEVGRVRLRREARNAEAAGGRILDILRDRSVFVGSPVDEELPAVLDRLSLTNLYTLR</sequence>
<evidence type="ECO:0000256" key="1">
    <source>
        <dbReference type="SAM" id="MobiDB-lite"/>
    </source>
</evidence>
<accession>A0AA40EQA2</accession>
<evidence type="ECO:0000313" key="4">
    <source>
        <dbReference type="Proteomes" id="UP001172155"/>
    </source>
</evidence>
<dbReference type="CDD" id="cd00180">
    <property type="entry name" value="PKc"/>
    <property type="match status" value="1"/>
</dbReference>
<feature type="domain" description="Protein kinase" evidence="2">
    <location>
        <begin position="143"/>
        <end position="471"/>
    </location>
</feature>
<keyword evidence="4" id="KW-1185">Reference proteome</keyword>
<dbReference type="PANTHER" id="PTHR24359">
    <property type="entry name" value="SERINE/THREONINE-PROTEIN KINASE SBK1"/>
    <property type="match status" value="1"/>
</dbReference>
<dbReference type="EMBL" id="JAUKUD010000005">
    <property type="protein sequence ID" value="KAK0743495.1"/>
    <property type="molecule type" value="Genomic_DNA"/>
</dbReference>
<feature type="region of interest" description="Disordered" evidence="1">
    <location>
        <begin position="37"/>
        <end position="71"/>
    </location>
</feature>
<reference evidence="3" key="1">
    <citation type="submission" date="2023-06" db="EMBL/GenBank/DDBJ databases">
        <title>Genome-scale phylogeny and comparative genomics of the fungal order Sordariales.</title>
        <authorList>
            <consortium name="Lawrence Berkeley National Laboratory"/>
            <person name="Hensen N."/>
            <person name="Bonometti L."/>
            <person name="Westerberg I."/>
            <person name="Brannstrom I.O."/>
            <person name="Guillou S."/>
            <person name="Cros-Aarteil S."/>
            <person name="Calhoun S."/>
            <person name="Haridas S."/>
            <person name="Kuo A."/>
            <person name="Mondo S."/>
            <person name="Pangilinan J."/>
            <person name="Riley R."/>
            <person name="LaButti K."/>
            <person name="Andreopoulos B."/>
            <person name="Lipzen A."/>
            <person name="Chen C."/>
            <person name="Yanf M."/>
            <person name="Daum C."/>
            <person name="Ng V."/>
            <person name="Clum A."/>
            <person name="Steindorff A."/>
            <person name="Ohm R."/>
            <person name="Martin F."/>
            <person name="Silar P."/>
            <person name="Natvig D."/>
            <person name="Lalanne C."/>
            <person name="Gautier V."/>
            <person name="Ament-velasquez S.L."/>
            <person name="Kruys A."/>
            <person name="Hutchinson M.I."/>
            <person name="Powell A.J."/>
            <person name="Barry K."/>
            <person name="Miller A.N."/>
            <person name="Grigoriev I.V."/>
            <person name="Debuchy R."/>
            <person name="Gladieux P."/>
            <person name="Thoren M.H."/>
            <person name="Johannesson H."/>
        </authorList>
    </citation>
    <scope>NUCLEOTIDE SEQUENCE</scope>
    <source>
        <strain evidence="3">SMH3187-1</strain>
    </source>
</reference>
<dbReference type="InterPro" id="IPR036770">
    <property type="entry name" value="Ankyrin_rpt-contain_sf"/>
</dbReference>
<dbReference type="PANTHER" id="PTHR24359:SF1">
    <property type="entry name" value="INHIBITOR OF NUCLEAR FACTOR KAPPA-B KINASE EPSILON SUBUNIT HOMOLOG 1-RELATED"/>
    <property type="match status" value="1"/>
</dbReference>
<proteinExistence type="predicted"/>
<evidence type="ECO:0000313" key="3">
    <source>
        <dbReference type="EMBL" id="KAK0743495.1"/>
    </source>
</evidence>
<dbReference type="GO" id="GO:0005524">
    <property type="term" value="F:ATP binding"/>
    <property type="evidence" value="ECO:0007669"/>
    <property type="project" value="InterPro"/>
</dbReference>
<gene>
    <name evidence="3" type="ORF">B0T18DRAFT_430763</name>
</gene>
<dbReference type="Proteomes" id="UP001172155">
    <property type="component" value="Unassembled WGS sequence"/>
</dbReference>
<dbReference type="Gene3D" id="1.10.510.10">
    <property type="entry name" value="Transferase(Phosphotransferase) domain 1"/>
    <property type="match status" value="1"/>
</dbReference>
<dbReference type="Pfam" id="PF07714">
    <property type="entry name" value="PK_Tyr_Ser-Thr"/>
    <property type="match status" value="1"/>
</dbReference>
<dbReference type="Gene3D" id="1.25.40.20">
    <property type="entry name" value="Ankyrin repeat-containing domain"/>
    <property type="match status" value="2"/>
</dbReference>
<evidence type="ECO:0000259" key="2">
    <source>
        <dbReference type="PROSITE" id="PS50011"/>
    </source>
</evidence>
<dbReference type="GO" id="GO:0004674">
    <property type="term" value="F:protein serine/threonine kinase activity"/>
    <property type="evidence" value="ECO:0007669"/>
    <property type="project" value="TreeGrafter"/>
</dbReference>
<dbReference type="SUPFAM" id="SSF56112">
    <property type="entry name" value="Protein kinase-like (PK-like)"/>
    <property type="match status" value="1"/>
</dbReference>
<dbReference type="InterPro" id="IPR011009">
    <property type="entry name" value="Kinase-like_dom_sf"/>
</dbReference>
<dbReference type="Pfam" id="PF12796">
    <property type="entry name" value="Ank_2"/>
    <property type="match status" value="1"/>
</dbReference>